<comment type="caution">
    <text evidence="2">The sequence shown here is derived from an EMBL/GenBank/DDBJ whole genome shotgun (WGS) entry which is preliminary data.</text>
</comment>
<proteinExistence type="predicted"/>
<dbReference type="Proteomes" id="UP000572680">
    <property type="component" value="Unassembled WGS sequence"/>
</dbReference>
<evidence type="ECO:0000313" key="3">
    <source>
        <dbReference type="Proteomes" id="UP000572680"/>
    </source>
</evidence>
<gene>
    <name evidence="2" type="ORF">HNR61_002619</name>
</gene>
<evidence type="ECO:0000313" key="2">
    <source>
        <dbReference type="EMBL" id="MBA8950988.1"/>
    </source>
</evidence>
<protein>
    <submittedName>
        <fullName evidence="2">Uncharacterized protein</fullName>
    </submittedName>
</protein>
<dbReference type="RefSeq" id="WP_182843387.1">
    <property type="nucleotide sequence ID" value="NZ_BAAALP010000016.1"/>
</dbReference>
<keyword evidence="3" id="KW-1185">Reference proteome</keyword>
<dbReference type="AlphaFoldDB" id="A0A7W3LMR8"/>
<name>A0A7W3LMR8_ACTNM</name>
<organism evidence="2 3">
    <name type="scientific">Actinomadura namibiensis</name>
    <dbReference type="NCBI Taxonomy" id="182080"/>
    <lineage>
        <taxon>Bacteria</taxon>
        <taxon>Bacillati</taxon>
        <taxon>Actinomycetota</taxon>
        <taxon>Actinomycetes</taxon>
        <taxon>Streptosporangiales</taxon>
        <taxon>Thermomonosporaceae</taxon>
        <taxon>Actinomadura</taxon>
    </lineage>
</organism>
<keyword evidence="1" id="KW-1133">Transmembrane helix</keyword>
<dbReference type="EMBL" id="JACJIA010000003">
    <property type="protein sequence ID" value="MBA8950988.1"/>
    <property type="molecule type" value="Genomic_DNA"/>
</dbReference>
<accession>A0A7W3LMR8</accession>
<keyword evidence="1" id="KW-0472">Membrane</keyword>
<feature type="transmembrane region" description="Helical" evidence="1">
    <location>
        <begin position="6"/>
        <end position="26"/>
    </location>
</feature>
<sequence length="50" mass="5529">MNAMYLIYVPVAAFFVAFVVYGGLVMPAREILDSLRDHRGDREAGRKAAA</sequence>
<keyword evidence="1" id="KW-0812">Transmembrane</keyword>
<reference evidence="2 3" key="1">
    <citation type="submission" date="2020-08" db="EMBL/GenBank/DDBJ databases">
        <title>Genomic Encyclopedia of Type Strains, Phase IV (KMG-IV): sequencing the most valuable type-strain genomes for metagenomic binning, comparative biology and taxonomic classification.</title>
        <authorList>
            <person name="Goeker M."/>
        </authorList>
    </citation>
    <scope>NUCLEOTIDE SEQUENCE [LARGE SCALE GENOMIC DNA]</scope>
    <source>
        <strain evidence="2 3">DSM 44197</strain>
    </source>
</reference>
<evidence type="ECO:0000256" key="1">
    <source>
        <dbReference type="SAM" id="Phobius"/>
    </source>
</evidence>